<keyword evidence="3 5" id="KW-1133">Transmembrane helix</keyword>
<dbReference type="PANTHER" id="PTHR42718">
    <property type="entry name" value="MAJOR FACILITATOR SUPERFAMILY MULTIDRUG TRANSPORTER MFSC"/>
    <property type="match status" value="1"/>
</dbReference>
<feature type="transmembrane region" description="Helical" evidence="5">
    <location>
        <begin position="164"/>
        <end position="182"/>
    </location>
</feature>
<keyword evidence="4 5" id="KW-0472">Membrane</keyword>
<reference evidence="6 7" key="1">
    <citation type="submission" date="2018-05" db="EMBL/GenBank/DDBJ databases">
        <title>Genomic Encyclopedia of Type Strains, Phase IV (KMG-IV): sequencing the most valuable type-strain genomes for metagenomic binning, comparative biology and taxonomic classification.</title>
        <authorList>
            <person name="Goeker M."/>
        </authorList>
    </citation>
    <scope>NUCLEOTIDE SEQUENCE [LARGE SCALE GENOMIC DNA]</scope>
    <source>
        <strain evidence="6 7">DSM 28556</strain>
    </source>
</reference>
<dbReference type="PANTHER" id="PTHR42718:SF43">
    <property type="entry name" value="LINCOMYCIN RESISTANCE PROTEIN LMRB"/>
    <property type="match status" value="1"/>
</dbReference>
<evidence type="ECO:0000256" key="3">
    <source>
        <dbReference type="ARBA" id="ARBA00022989"/>
    </source>
</evidence>
<dbReference type="GO" id="GO:0005886">
    <property type="term" value="C:plasma membrane"/>
    <property type="evidence" value="ECO:0007669"/>
    <property type="project" value="UniProtKB-SubCell"/>
</dbReference>
<feature type="transmembrane region" description="Helical" evidence="5">
    <location>
        <begin position="98"/>
        <end position="120"/>
    </location>
</feature>
<dbReference type="EMBL" id="QJJQ01000004">
    <property type="protein sequence ID" value="PXW88093.1"/>
    <property type="molecule type" value="Genomic_DNA"/>
</dbReference>
<evidence type="ECO:0000256" key="1">
    <source>
        <dbReference type="ARBA" id="ARBA00004651"/>
    </source>
</evidence>
<dbReference type="InterPro" id="IPR011701">
    <property type="entry name" value="MFS"/>
</dbReference>
<dbReference type="SUPFAM" id="SSF103473">
    <property type="entry name" value="MFS general substrate transporter"/>
    <property type="match status" value="1"/>
</dbReference>
<feature type="transmembrane region" description="Helical" evidence="5">
    <location>
        <begin position="252"/>
        <end position="270"/>
    </location>
</feature>
<evidence type="ECO:0000256" key="5">
    <source>
        <dbReference type="SAM" id="Phobius"/>
    </source>
</evidence>
<organism evidence="6 7">
    <name type="scientific">Pseudogracilibacillus auburnensis</name>
    <dbReference type="NCBI Taxonomy" id="1494959"/>
    <lineage>
        <taxon>Bacteria</taxon>
        <taxon>Bacillati</taxon>
        <taxon>Bacillota</taxon>
        <taxon>Bacilli</taxon>
        <taxon>Bacillales</taxon>
        <taxon>Bacillaceae</taxon>
        <taxon>Pseudogracilibacillus</taxon>
    </lineage>
</organism>
<feature type="transmembrane region" description="Helical" evidence="5">
    <location>
        <begin position="71"/>
        <end position="92"/>
    </location>
</feature>
<feature type="transmembrane region" description="Helical" evidence="5">
    <location>
        <begin position="9"/>
        <end position="28"/>
    </location>
</feature>
<dbReference type="Gene3D" id="1.20.1250.20">
    <property type="entry name" value="MFS general substrate transporter like domains"/>
    <property type="match status" value="1"/>
</dbReference>
<evidence type="ECO:0000313" key="7">
    <source>
        <dbReference type="Proteomes" id="UP000247978"/>
    </source>
</evidence>
<keyword evidence="7" id="KW-1185">Reference proteome</keyword>
<proteinExistence type="predicted"/>
<evidence type="ECO:0000313" key="6">
    <source>
        <dbReference type="EMBL" id="PXW88093.1"/>
    </source>
</evidence>
<sequence length="278" mass="30161">MSEPTKPKIDIISVLLSTIGFGGFVYGFSGSEGGFTGIIVVSIIALILFVFRQIRLKEPLLDLRAFKYPMFAVTTVLLIVVMMTLFSTLSLLPFLFQGALGLTVFASGLLLLPGSFVNGLMSPVAGKLFDRFGPRVLVIPATGMVVIIMWFFMQVSMNTSKITFLVLHICLMFALSMIMMPAQTNGLNQLPPRYYPHGIAILNTLSQIAGAIGVAFFIGVMTAGQHRFLEQSSDPSSPAEISEGLVAGINNAFMYGFALACIAFVLALFIKRTQPPKE</sequence>
<evidence type="ECO:0000256" key="4">
    <source>
        <dbReference type="ARBA" id="ARBA00023136"/>
    </source>
</evidence>
<protein>
    <submittedName>
        <fullName evidence="6">MFS transporter</fullName>
    </submittedName>
</protein>
<accession>A0A2V3W199</accession>
<keyword evidence="2 5" id="KW-0812">Transmembrane</keyword>
<feature type="transmembrane region" description="Helical" evidence="5">
    <location>
        <begin position="34"/>
        <end position="51"/>
    </location>
</feature>
<feature type="transmembrane region" description="Helical" evidence="5">
    <location>
        <begin position="132"/>
        <end position="152"/>
    </location>
</feature>
<comment type="subcellular location">
    <subcellularLocation>
        <location evidence="1">Cell membrane</location>
        <topology evidence="1">Multi-pass membrane protein</topology>
    </subcellularLocation>
</comment>
<comment type="caution">
    <text evidence="6">The sequence shown here is derived from an EMBL/GenBank/DDBJ whole genome shotgun (WGS) entry which is preliminary data.</text>
</comment>
<dbReference type="Pfam" id="PF07690">
    <property type="entry name" value="MFS_1"/>
    <property type="match status" value="1"/>
</dbReference>
<dbReference type="GO" id="GO:0022857">
    <property type="term" value="F:transmembrane transporter activity"/>
    <property type="evidence" value="ECO:0007669"/>
    <property type="project" value="InterPro"/>
</dbReference>
<gene>
    <name evidence="6" type="ORF">DFR56_104246</name>
</gene>
<feature type="transmembrane region" description="Helical" evidence="5">
    <location>
        <begin position="194"/>
        <end position="218"/>
    </location>
</feature>
<dbReference type="AlphaFoldDB" id="A0A2V3W199"/>
<dbReference type="Proteomes" id="UP000247978">
    <property type="component" value="Unassembled WGS sequence"/>
</dbReference>
<evidence type="ECO:0000256" key="2">
    <source>
        <dbReference type="ARBA" id="ARBA00022692"/>
    </source>
</evidence>
<dbReference type="InterPro" id="IPR036259">
    <property type="entry name" value="MFS_trans_sf"/>
</dbReference>
<name>A0A2V3W199_9BACI</name>